<name>A0ABW5MEM3_9SPHI</name>
<keyword evidence="1" id="KW-0472">Membrane</keyword>
<proteinExistence type="predicted"/>
<reference evidence="3" key="1">
    <citation type="journal article" date="2019" name="Int. J. Syst. Evol. Microbiol.">
        <title>The Global Catalogue of Microorganisms (GCM) 10K type strain sequencing project: providing services to taxonomists for standard genome sequencing and annotation.</title>
        <authorList>
            <consortium name="The Broad Institute Genomics Platform"/>
            <consortium name="The Broad Institute Genome Sequencing Center for Infectious Disease"/>
            <person name="Wu L."/>
            <person name="Ma J."/>
        </authorList>
    </citation>
    <scope>NUCLEOTIDE SEQUENCE [LARGE SCALE GENOMIC DNA]</scope>
    <source>
        <strain evidence="3">KCTC 42866</strain>
    </source>
</reference>
<keyword evidence="1" id="KW-1133">Transmembrane helix</keyword>
<evidence type="ECO:0000256" key="1">
    <source>
        <dbReference type="SAM" id="Phobius"/>
    </source>
</evidence>
<feature type="transmembrane region" description="Helical" evidence="1">
    <location>
        <begin position="21"/>
        <end position="42"/>
    </location>
</feature>
<sequence length="160" mass="18844">MKSNKSIKVNIFKDKQDMNTAKLINSLPGLCFFILIFANKLINSDILLFTSLFFTIVGLILIAFPFYLNSLVVVEKDRIRLEGKLNINIELKDIDIIEFELRQDDFEYNYIKCKIISKDETFKTFLLTRHLFAGKKKQMEKFLGYLSYVKFESDKIKFID</sequence>
<dbReference type="RefSeq" id="WP_379075214.1">
    <property type="nucleotide sequence ID" value="NZ_JBHULL010000004.1"/>
</dbReference>
<dbReference type="EMBL" id="JBHULL010000004">
    <property type="protein sequence ID" value="MFD2581624.1"/>
    <property type="molecule type" value="Genomic_DNA"/>
</dbReference>
<comment type="caution">
    <text evidence="2">The sequence shown here is derived from an EMBL/GenBank/DDBJ whole genome shotgun (WGS) entry which is preliminary data.</text>
</comment>
<dbReference type="Proteomes" id="UP001597461">
    <property type="component" value="Unassembled WGS sequence"/>
</dbReference>
<gene>
    <name evidence="2" type="ORF">ACFSR6_03920</name>
</gene>
<keyword evidence="3" id="KW-1185">Reference proteome</keyword>
<feature type="transmembrane region" description="Helical" evidence="1">
    <location>
        <begin position="48"/>
        <end position="74"/>
    </location>
</feature>
<keyword evidence="1" id="KW-0812">Transmembrane</keyword>
<organism evidence="2 3">
    <name type="scientific">Pedobacter vanadiisoli</name>
    <dbReference type="NCBI Taxonomy" id="1761975"/>
    <lineage>
        <taxon>Bacteria</taxon>
        <taxon>Pseudomonadati</taxon>
        <taxon>Bacteroidota</taxon>
        <taxon>Sphingobacteriia</taxon>
        <taxon>Sphingobacteriales</taxon>
        <taxon>Sphingobacteriaceae</taxon>
        <taxon>Pedobacter</taxon>
    </lineage>
</organism>
<accession>A0ABW5MEM3</accession>
<evidence type="ECO:0000313" key="2">
    <source>
        <dbReference type="EMBL" id="MFD2581624.1"/>
    </source>
</evidence>
<evidence type="ECO:0008006" key="4">
    <source>
        <dbReference type="Google" id="ProtNLM"/>
    </source>
</evidence>
<protein>
    <recommendedName>
        <fullName evidence="4">PH (Pleckstrin Homology) domain-containing protein</fullName>
    </recommendedName>
</protein>
<evidence type="ECO:0000313" key="3">
    <source>
        <dbReference type="Proteomes" id="UP001597461"/>
    </source>
</evidence>